<organism evidence="1 2">
    <name type="scientific">Streptomyces canus</name>
    <dbReference type="NCBI Taxonomy" id="58343"/>
    <lineage>
        <taxon>Bacteria</taxon>
        <taxon>Bacillati</taxon>
        <taxon>Actinomycetota</taxon>
        <taxon>Actinomycetes</taxon>
        <taxon>Kitasatosporales</taxon>
        <taxon>Streptomycetaceae</taxon>
        <taxon>Streptomyces</taxon>
        <taxon>Streptomyces aurantiacus group</taxon>
    </lineage>
</organism>
<name>A0AAW8FWW6_9ACTN</name>
<dbReference type="AlphaFoldDB" id="A0AAW8FWW6"/>
<sequence>MTVPVHVASAIENRSIQFHQYHLEDMGSPGCSLLRWWDAQE</sequence>
<accession>A0AAW8FWW6</accession>
<protein>
    <submittedName>
        <fullName evidence="1">Non-homologous end joining protein Ku</fullName>
    </submittedName>
</protein>
<evidence type="ECO:0000313" key="1">
    <source>
        <dbReference type="EMBL" id="MDQ0913522.1"/>
    </source>
</evidence>
<comment type="caution">
    <text evidence="1">The sequence shown here is derived from an EMBL/GenBank/DDBJ whole genome shotgun (WGS) entry which is preliminary data.</text>
</comment>
<dbReference type="EMBL" id="JAUSZV010000006">
    <property type="protein sequence ID" value="MDQ0913522.1"/>
    <property type="molecule type" value="Genomic_DNA"/>
</dbReference>
<reference evidence="1" key="1">
    <citation type="submission" date="2023-07" db="EMBL/GenBank/DDBJ databases">
        <title>Comparative genomics of wheat-associated soil bacteria to identify genetic determinants of phenazine resistance.</title>
        <authorList>
            <person name="Mouncey N."/>
        </authorList>
    </citation>
    <scope>NUCLEOTIDE SEQUENCE</scope>
    <source>
        <strain evidence="1">V4I22</strain>
    </source>
</reference>
<dbReference type="Proteomes" id="UP001234216">
    <property type="component" value="Unassembled WGS sequence"/>
</dbReference>
<gene>
    <name evidence="1" type="ORF">QFZ22_009594</name>
</gene>
<evidence type="ECO:0000313" key="2">
    <source>
        <dbReference type="Proteomes" id="UP001234216"/>
    </source>
</evidence>
<proteinExistence type="predicted"/>